<comment type="caution">
    <text evidence="5">The sequence shown here is derived from an EMBL/GenBank/DDBJ whole genome shotgun (WGS) entry which is preliminary data.</text>
</comment>
<evidence type="ECO:0000256" key="2">
    <source>
        <dbReference type="ARBA" id="ARBA00023235"/>
    </source>
</evidence>
<dbReference type="Gene3D" id="3.30.429.10">
    <property type="entry name" value="Macrophage Migration Inhibitory Factor"/>
    <property type="match status" value="1"/>
</dbReference>
<dbReference type="InterPro" id="IPR018191">
    <property type="entry name" value="4-OT"/>
</dbReference>
<evidence type="ECO:0000256" key="1">
    <source>
        <dbReference type="ARBA" id="ARBA00006723"/>
    </source>
</evidence>
<dbReference type="SUPFAM" id="SSF55331">
    <property type="entry name" value="Tautomerase/MIF"/>
    <property type="match status" value="1"/>
</dbReference>
<organism evidence="5 6">
    <name type="scientific">Halomonas koreensis</name>
    <dbReference type="NCBI Taxonomy" id="245385"/>
    <lineage>
        <taxon>Bacteria</taxon>
        <taxon>Pseudomonadati</taxon>
        <taxon>Pseudomonadota</taxon>
        <taxon>Gammaproteobacteria</taxon>
        <taxon>Oceanospirillales</taxon>
        <taxon>Halomonadaceae</taxon>
        <taxon>Halomonas</taxon>
    </lineage>
</organism>
<dbReference type="RefSeq" id="WP_309653992.1">
    <property type="nucleotide sequence ID" value="NZ_JARWAK010000018.1"/>
</dbReference>
<proteinExistence type="inferred from homology"/>
<dbReference type="PANTHER" id="PTHR35530">
    <property type="entry name" value="TAUTOMERASE-RELATED"/>
    <property type="match status" value="1"/>
</dbReference>
<evidence type="ECO:0000313" key="6">
    <source>
        <dbReference type="Proteomes" id="UP001264519"/>
    </source>
</evidence>
<keyword evidence="2 3" id="KW-0413">Isomerase</keyword>
<sequence length="69" mass="7373">MPIVNIQLIEGRTAEQKEALIERVTAACVESIDCTPESVRILLSDVATQDFGVAGESVTKRRAAKDAAS</sequence>
<dbReference type="PANTHER" id="PTHR35530:SF1">
    <property type="entry name" value="2-HYDROXYMUCONATE TAUTOMERASE"/>
    <property type="match status" value="1"/>
</dbReference>
<evidence type="ECO:0000313" key="5">
    <source>
        <dbReference type="EMBL" id="MDR5868419.1"/>
    </source>
</evidence>
<protein>
    <recommendedName>
        <fullName evidence="3">Tautomerase</fullName>
        <ecNumber evidence="3">5.3.2.-</ecNumber>
    </recommendedName>
</protein>
<name>A0ABU1G681_9GAMM</name>
<dbReference type="InterPro" id="IPR004370">
    <property type="entry name" value="4-OT-like_dom"/>
</dbReference>
<gene>
    <name evidence="5" type="ORF">QC818_16665</name>
</gene>
<dbReference type="NCBIfam" id="NF002571">
    <property type="entry name" value="PRK02220.1"/>
    <property type="match status" value="1"/>
</dbReference>
<dbReference type="NCBIfam" id="TIGR00013">
    <property type="entry name" value="taut"/>
    <property type="match status" value="1"/>
</dbReference>
<reference evidence="5 6" key="1">
    <citation type="submission" date="2023-04" db="EMBL/GenBank/DDBJ databases">
        <title>A long-awaited taxogenomic arrangement of the family Halomonadaceae.</title>
        <authorList>
            <person name="De La Haba R."/>
            <person name="Chuvochina M."/>
            <person name="Wittouck S."/>
            <person name="Arahal D.R."/>
            <person name="Sanchez-Porro C."/>
            <person name="Hugenholtz P."/>
            <person name="Ventosa A."/>
        </authorList>
    </citation>
    <scope>NUCLEOTIDE SEQUENCE [LARGE SCALE GENOMIC DNA]</scope>
    <source>
        <strain evidence="5 6">DSM 23530</strain>
    </source>
</reference>
<dbReference type="EMBL" id="JARWAK010000018">
    <property type="protein sequence ID" value="MDR5868419.1"/>
    <property type="molecule type" value="Genomic_DNA"/>
</dbReference>
<dbReference type="EC" id="5.3.2.-" evidence="3"/>
<dbReference type="Pfam" id="PF01361">
    <property type="entry name" value="Tautomerase"/>
    <property type="match status" value="1"/>
</dbReference>
<dbReference type="InterPro" id="IPR014347">
    <property type="entry name" value="Tautomerase/MIF_sf"/>
</dbReference>
<evidence type="ECO:0000256" key="3">
    <source>
        <dbReference type="RuleBase" id="RU362032"/>
    </source>
</evidence>
<keyword evidence="6" id="KW-1185">Reference proteome</keyword>
<dbReference type="Proteomes" id="UP001264519">
    <property type="component" value="Unassembled WGS sequence"/>
</dbReference>
<evidence type="ECO:0000259" key="4">
    <source>
        <dbReference type="Pfam" id="PF01361"/>
    </source>
</evidence>
<feature type="domain" description="4-oxalocrotonate tautomerase-like" evidence="4">
    <location>
        <begin position="2"/>
        <end position="61"/>
    </location>
</feature>
<comment type="similarity">
    <text evidence="1 3">Belongs to the 4-oxalocrotonate tautomerase family.</text>
</comment>
<accession>A0ABU1G681</accession>